<gene>
    <name evidence="2" type="ORF">PCASD_02840</name>
</gene>
<dbReference type="AlphaFoldDB" id="A0A2N5VFX4"/>
<dbReference type="Proteomes" id="UP000235392">
    <property type="component" value="Unassembled WGS sequence"/>
</dbReference>
<reference evidence="2 3" key="1">
    <citation type="submission" date="2017-11" db="EMBL/GenBank/DDBJ databases">
        <title>De novo assembly and phasing of dikaryotic genomes from two isolates of Puccinia coronata f. sp. avenae, the causal agent of oat crown rust.</title>
        <authorList>
            <person name="Miller M.E."/>
            <person name="Zhang Y."/>
            <person name="Omidvar V."/>
            <person name="Sperschneider J."/>
            <person name="Schwessinger B."/>
            <person name="Raley C."/>
            <person name="Palmer J.M."/>
            <person name="Garnica D."/>
            <person name="Upadhyaya N."/>
            <person name="Rathjen J."/>
            <person name="Taylor J.M."/>
            <person name="Park R.F."/>
            <person name="Dodds P.N."/>
            <person name="Hirsch C.D."/>
            <person name="Kianian S.F."/>
            <person name="Figueroa M."/>
        </authorList>
    </citation>
    <scope>NUCLEOTIDE SEQUENCE [LARGE SCALE GENOMIC DNA]</scope>
    <source>
        <strain evidence="2">12SD80</strain>
    </source>
</reference>
<sequence>MPSTRSGRSYAGSEASSTTSNCRIHGPGGNQSTQSLISRATSVGGSFNSSLSVLKKRETQQGNSGVTRSAEIAHGAIHGRQELPGLENNVGEDQVVQLPQREETYENPVGQGEHCPTGEAKPQHFNHPAEYSRQEETIIPEHLSRQAIHHPKERTQPMGKHVPDGKRTHGDAIHGGKAHSGGGTSGHVKEEEPVKPLVLWKTVTSIIYALAGIESRTTSSHKCLANMNKQIHYTDNTALPEKLAWMVASEFISDATIRFKLRRRATE</sequence>
<organism evidence="2 3">
    <name type="scientific">Puccinia coronata f. sp. avenae</name>
    <dbReference type="NCBI Taxonomy" id="200324"/>
    <lineage>
        <taxon>Eukaryota</taxon>
        <taxon>Fungi</taxon>
        <taxon>Dikarya</taxon>
        <taxon>Basidiomycota</taxon>
        <taxon>Pucciniomycotina</taxon>
        <taxon>Pucciniomycetes</taxon>
        <taxon>Pucciniales</taxon>
        <taxon>Pucciniaceae</taxon>
        <taxon>Puccinia</taxon>
    </lineage>
</organism>
<name>A0A2N5VFX4_9BASI</name>
<evidence type="ECO:0000313" key="3">
    <source>
        <dbReference type="Proteomes" id="UP000235392"/>
    </source>
</evidence>
<evidence type="ECO:0000256" key="1">
    <source>
        <dbReference type="SAM" id="MobiDB-lite"/>
    </source>
</evidence>
<comment type="caution">
    <text evidence="2">The sequence shown here is derived from an EMBL/GenBank/DDBJ whole genome shotgun (WGS) entry which is preliminary data.</text>
</comment>
<evidence type="ECO:0000313" key="2">
    <source>
        <dbReference type="EMBL" id="PLW48903.1"/>
    </source>
</evidence>
<proteinExistence type="predicted"/>
<dbReference type="EMBL" id="PGCI01000020">
    <property type="protein sequence ID" value="PLW48903.1"/>
    <property type="molecule type" value="Genomic_DNA"/>
</dbReference>
<protein>
    <submittedName>
        <fullName evidence="2">Uncharacterized protein</fullName>
    </submittedName>
</protein>
<accession>A0A2N5VFX4</accession>
<feature type="region of interest" description="Disordered" evidence="1">
    <location>
        <begin position="1"/>
        <end position="48"/>
    </location>
</feature>
<feature type="compositionally biased region" description="Polar residues" evidence="1">
    <location>
        <begin position="30"/>
        <end position="48"/>
    </location>
</feature>